<dbReference type="AlphaFoldDB" id="Q8BRN3"/>
<accession>Q8BRN3</accession>
<reference evidence="1" key="7">
    <citation type="journal article" date="2005" name="Science">
        <title>The Transcriptional Landscape of the Mammalian Genome.</title>
        <authorList>
            <consortium name="The FANTOM Consortium"/>
            <consortium name="Riken Genome Exploration Research Group and Genome Science Group (Genome Network Project Core Group)"/>
        </authorList>
    </citation>
    <scope>NUCLEOTIDE SEQUENCE</scope>
    <source>
        <strain evidence="1">C57BL/6J</strain>
        <tissue evidence="1">Cortex</tissue>
    </source>
</reference>
<name>Q8BRN3_MOUSE</name>
<dbReference type="AGR" id="MGI:3641639"/>
<reference evidence="1" key="8">
    <citation type="journal article" date="2005" name="Science">
        <title>Antisense Transcription in the Mammalian Transcriptome.</title>
        <authorList>
            <consortium name="RIKEN Genome Exploration Research Group and Genome Science Group (Genome Network Project Core Group) and the FANTOM Consortium"/>
        </authorList>
    </citation>
    <scope>NUCLEOTIDE SEQUENCE</scope>
    <source>
        <strain evidence="1">C57BL/6J</strain>
        <tissue evidence="1">Cortex</tissue>
    </source>
</reference>
<gene>
    <name evidence="2" type="primary">Gm9984</name>
</gene>
<sequence>MVCKETASRGQAQLHTYQISSKTLHLKMPLCPQYKVDQRLFSYLDYGRQLVLCYTKTSYHISGLYIKKRSPVLPEKEHTVSFPNMSGERQIYYLLWTYSKIPIRNYKLSCAN</sequence>
<dbReference type="MGI" id="MGI:3641639">
    <property type="gene designation" value="Gm9984"/>
</dbReference>
<reference evidence="1" key="2">
    <citation type="journal article" date="2000" name="Genome Res.">
        <title>Normalization and subtraction of cap-trapper-selected cDNAs to prepare full-length cDNA libraries for rapid discovery of new genes.</title>
        <authorList>
            <person name="Carninci P."/>
            <person name="Shibata Y."/>
            <person name="Hayatsu N."/>
            <person name="Sugahara Y."/>
            <person name="Shibata K."/>
            <person name="Itoh M."/>
            <person name="Konno H."/>
            <person name="Okazaki Y."/>
            <person name="Muramatsu M."/>
            <person name="Hayashizaki Y."/>
        </authorList>
    </citation>
    <scope>NUCLEOTIDE SEQUENCE</scope>
    <source>
        <strain evidence="1">C57BL/6J</strain>
        <tissue evidence="1">Cortex</tissue>
    </source>
</reference>
<organism evidence="1">
    <name type="scientific">Mus musculus</name>
    <name type="common">Mouse</name>
    <dbReference type="NCBI Taxonomy" id="10090"/>
    <lineage>
        <taxon>Eukaryota</taxon>
        <taxon>Metazoa</taxon>
        <taxon>Chordata</taxon>
        <taxon>Craniata</taxon>
        <taxon>Vertebrata</taxon>
        <taxon>Euteleostomi</taxon>
        <taxon>Mammalia</taxon>
        <taxon>Eutheria</taxon>
        <taxon>Euarchontoglires</taxon>
        <taxon>Glires</taxon>
        <taxon>Rodentia</taxon>
        <taxon>Myomorpha</taxon>
        <taxon>Muroidea</taxon>
        <taxon>Muridae</taxon>
        <taxon>Murinae</taxon>
        <taxon>Mus</taxon>
        <taxon>Mus</taxon>
    </lineage>
</organism>
<evidence type="ECO:0000313" key="1">
    <source>
        <dbReference type="EMBL" id="BAC31690.1"/>
    </source>
</evidence>
<proteinExistence type="evidence at transcript level"/>
<reference evidence="1" key="6">
    <citation type="journal article" date="2002" name="Nature">
        <title>Analysis of the mouse transcriptome based on functional annotation of 60,770 full-length cDNAs.</title>
        <authorList>
            <consortium name="The FANTOM Consortium and the RIKEN Genome Exploration Research Group Phase I and II Team"/>
        </authorList>
    </citation>
    <scope>NUCLEOTIDE SEQUENCE</scope>
    <source>
        <strain evidence="1">C57BL/6J</strain>
        <tissue evidence="1">Cortex</tissue>
    </source>
</reference>
<reference evidence="1" key="4">
    <citation type="journal article" date="2001" name="Nature">
        <title>Functional annotation of a full-length mouse cDNA collection.</title>
        <authorList>
            <consortium name="The RIKEN Genome Exploration Research Group Phase II Team and the FANTOM Consortium"/>
        </authorList>
    </citation>
    <scope>NUCLEOTIDE SEQUENCE</scope>
    <source>
        <strain evidence="1">C57BL/6J</strain>
        <tissue evidence="1">Cortex</tissue>
    </source>
</reference>
<evidence type="ECO:0000313" key="2">
    <source>
        <dbReference type="MGI" id="MGI:3641639"/>
    </source>
</evidence>
<reference evidence="1" key="3">
    <citation type="journal article" date="2000" name="Genome Res.">
        <title>RIKEN integrated sequence analysis (RISA) system--384-format sequencing pipeline with 384 multicapillary sequencer.</title>
        <authorList>
            <person name="Shibata K."/>
            <person name="Itoh M."/>
            <person name="Aizawa K."/>
            <person name="Nagaoka S."/>
            <person name="Sasaki N."/>
            <person name="Carninci P."/>
            <person name="Konno H."/>
            <person name="Akiyama J."/>
            <person name="Nishi K."/>
            <person name="Kitsunai T."/>
            <person name="Tashiro H."/>
            <person name="Itoh M."/>
            <person name="Sumi N."/>
            <person name="Ishii Y."/>
            <person name="Nakamura S."/>
            <person name="Hazama M."/>
            <person name="Nishine T."/>
            <person name="Harada A."/>
            <person name="Yamamoto R."/>
            <person name="Matsumoto H."/>
            <person name="Sakaguchi S."/>
            <person name="Ikegami T."/>
            <person name="Kashiwagi K."/>
            <person name="Fujiwake S."/>
            <person name="Inoue K."/>
            <person name="Togawa Y."/>
            <person name="Izawa M."/>
            <person name="Ohara E."/>
            <person name="Watahiki M."/>
            <person name="Yoneda Y."/>
            <person name="Ishikawa T."/>
            <person name="Ozawa K."/>
            <person name="Tanaka T."/>
            <person name="Matsuura S."/>
            <person name="Kawai J."/>
            <person name="Okazaki Y."/>
            <person name="Muramatsu M."/>
            <person name="Inoue Y."/>
            <person name="Kira A."/>
            <person name="Hayashizaki Y."/>
        </authorList>
    </citation>
    <scope>NUCLEOTIDE SEQUENCE</scope>
    <source>
        <strain evidence="1">C57BL/6J</strain>
        <tissue evidence="1">Cortex</tissue>
    </source>
</reference>
<protein>
    <submittedName>
        <fullName evidence="1">Uncharacterized protein</fullName>
    </submittedName>
</protein>
<dbReference type="EMBL" id="AK043876">
    <property type="protein sequence ID" value="BAC31690.1"/>
    <property type="molecule type" value="mRNA"/>
</dbReference>
<reference evidence="1" key="1">
    <citation type="journal article" date="1999" name="Methods Enzymol.">
        <title>High-efficiency full-length cDNA cloning.</title>
        <authorList>
            <person name="Carninci P."/>
            <person name="Hayashizaki Y."/>
        </authorList>
    </citation>
    <scope>NUCLEOTIDE SEQUENCE</scope>
    <source>
        <strain evidence="1">C57BL/6J</strain>
        <tissue evidence="1">Cortex</tissue>
    </source>
</reference>
<reference evidence="1" key="5">
    <citation type="submission" date="2001-07" db="EMBL/GenBank/DDBJ databases">
        <authorList>
            <person name="Adachi J."/>
            <person name="Aizawa K."/>
            <person name="Akimura T."/>
            <person name="Arakawa T."/>
            <person name="Bono H."/>
            <person name="Carninci P."/>
            <person name="Fukuda S."/>
            <person name="Furuno M."/>
            <person name="Hanagaki T."/>
            <person name="Hara A."/>
            <person name="Hashizume W."/>
            <person name="Hayashida K."/>
            <person name="Hayatsu N."/>
            <person name="Hiramoto K."/>
            <person name="Hiraoka T."/>
            <person name="Hirozane T."/>
            <person name="Hori F."/>
            <person name="Imotani K."/>
            <person name="Ishii Y."/>
            <person name="Itoh M."/>
            <person name="Kagawa I."/>
            <person name="Kasukawa T."/>
            <person name="Katoh H."/>
            <person name="Kawai J."/>
            <person name="Kojima Y."/>
            <person name="Kondo S."/>
            <person name="Konno H."/>
            <person name="Kouda M."/>
            <person name="Koya S."/>
            <person name="Kurihara C."/>
            <person name="Matsuyama T."/>
            <person name="Miyazaki A."/>
            <person name="Murata M."/>
            <person name="Nakamura M."/>
            <person name="Nishi K."/>
            <person name="Nomura K."/>
            <person name="Numazaki R."/>
            <person name="Ohno M."/>
            <person name="Ohsato N."/>
            <person name="Okazaki Y."/>
            <person name="Saito R."/>
            <person name="Saitoh H."/>
            <person name="Sakai C."/>
            <person name="Sakai K."/>
            <person name="Sakazume N."/>
            <person name="Sano H."/>
            <person name="Sasaki D."/>
            <person name="Shibata K."/>
            <person name="Shinagawa A."/>
            <person name="Shiraki T."/>
            <person name="Sogabe Y."/>
            <person name="Tagami M."/>
            <person name="Tagawa A."/>
            <person name="Takahashi F."/>
            <person name="Takaku-Akahira S."/>
            <person name="Takeda Y."/>
            <person name="Tanaka T."/>
            <person name="Tomaru A."/>
            <person name="Toya T."/>
            <person name="Yasunishi A."/>
            <person name="Muramatsu M."/>
            <person name="Hayashizaki Y."/>
        </authorList>
    </citation>
    <scope>NUCLEOTIDE SEQUENCE</scope>
    <source>
        <strain evidence="1">C57BL/6J</strain>
        <tissue evidence="1">Cortex</tissue>
    </source>
</reference>